<dbReference type="SMART" id="SM00226">
    <property type="entry name" value="LMWPc"/>
    <property type="match status" value="1"/>
</dbReference>
<evidence type="ECO:0000259" key="2">
    <source>
        <dbReference type="SMART" id="SM00226"/>
    </source>
</evidence>
<dbReference type="PANTHER" id="PTHR43428:SF1">
    <property type="entry name" value="ARSENATE REDUCTASE"/>
    <property type="match status" value="1"/>
</dbReference>
<evidence type="ECO:0000313" key="3">
    <source>
        <dbReference type="EMBL" id="RCK61812.1"/>
    </source>
</evidence>
<dbReference type="GO" id="GO:0046685">
    <property type="term" value="P:response to arsenic-containing substance"/>
    <property type="evidence" value="ECO:0007669"/>
    <property type="project" value="UniProtKB-KW"/>
</dbReference>
<dbReference type="Pfam" id="PF01451">
    <property type="entry name" value="LMWPc"/>
    <property type="match status" value="1"/>
</dbReference>
<dbReference type="AlphaFoldDB" id="A0A367Y9X3"/>
<dbReference type="InterPro" id="IPR036196">
    <property type="entry name" value="Ptyr_pPase_sf"/>
</dbReference>
<gene>
    <name evidence="3" type="ORF">DTO57_04130</name>
</gene>
<dbReference type="SUPFAM" id="SSF52788">
    <property type="entry name" value="Phosphotyrosine protein phosphatases I"/>
    <property type="match status" value="1"/>
</dbReference>
<accession>A0A367Y9X3</accession>
<comment type="caution">
    <text evidence="3">The sequence shown here is derived from an EMBL/GenBank/DDBJ whole genome shotgun (WGS) entry which is preliminary data.</text>
</comment>
<evidence type="ECO:0000256" key="1">
    <source>
        <dbReference type="ARBA" id="ARBA00022849"/>
    </source>
</evidence>
<proteinExistence type="predicted"/>
<protein>
    <submittedName>
        <fullName evidence="3">Low molecular weight phosphatase family protein</fullName>
    </submittedName>
</protein>
<evidence type="ECO:0000313" key="4">
    <source>
        <dbReference type="Proteomes" id="UP000253508"/>
    </source>
</evidence>
<dbReference type="EMBL" id="QORO01000001">
    <property type="protein sequence ID" value="RCK61812.1"/>
    <property type="molecule type" value="Genomic_DNA"/>
</dbReference>
<dbReference type="Proteomes" id="UP000253508">
    <property type="component" value="Unassembled WGS sequence"/>
</dbReference>
<dbReference type="PANTHER" id="PTHR43428">
    <property type="entry name" value="ARSENATE REDUCTASE"/>
    <property type="match status" value="1"/>
</dbReference>
<keyword evidence="1" id="KW-0059">Arsenical resistance</keyword>
<keyword evidence="4" id="KW-1185">Reference proteome</keyword>
<sequence>MSASVLFVCKKNGGKSQMAAALMRQHAGDAITVYSAGTAPSDKLSALAEEAIIEVGASMEGEYPKPIDPEILRSVDRVIVLGDEAKVAPVDGMAGVIETWTFADQDASDIGGGDRTRAIRDQITDKVRQLAGELGFSAA</sequence>
<feature type="domain" description="Phosphotyrosine protein phosphatase I" evidence="2">
    <location>
        <begin position="3"/>
        <end position="133"/>
    </location>
</feature>
<dbReference type="InterPro" id="IPR023485">
    <property type="entry name" value="Ptyr_pPase"/>
</dbReference>
<organism evidence="3 4">
    <name type="scientific">Microbacterium sorbitolivorans</name>
    <dbReference type="NCBI Taxonomy" id="1867410"/>
    <lineage>
        <taxon>Bacteria</taxon>
        <taxon>Bacillati</taxon>
        <taxon>Actinomycetota</taxon>
        <taxon>Actinomycetes</taxon>
        <taxon>Micrococcales</taxon>
        <taxon>Microbacteriaceae</taxon>
        <taxon>Microbacterium</taxon>
    </lineage>
</organism>
<reference evidence="3 4" key="1">
    <citation type="submission" date="2018-07" db="EMBL/GenBank/DDBJ databases">
        <title>Microbacterium endoborsara sp. nov., a novel actinobacterium isolated from Borszczowia aralocaspica.</title>
        <authorList>
            <person name="An D."/>
        </authorList>
    </citation>
    <scope>NUCLEOTIDE SEQUENCE [LARGE SCALE GENOMIC DNA]</scope>
    <source>
        <strain evidence="3 4">C1.15228</strain>
    </source>
</reference>
<dbReference type="RefSeq" id="WP_114116915.1">
    <property type="nucleotide sequence ID" value="NZ_BMHU01000004.1"/>
</dbReference>
<dbReference type="OrthoDB" id="9799372at2"/>
<name>A0A367Y9X3_9MICO</name>
<dbReference type="Gene3D" id="3.40.50.2300">
    <property type="match status" value="1"/>
</dbReference>